<sequence length="186" mass="20422">MEKGKHVAETRVCASFILFRLRRFLLAVYMNSFGVRPIDMEKTGLILIAVRRYIGLGVKAKNRKKERIERDQERNMKGVTDSVIGGNGRGDGRPLWAPTMAVLFSSPPQPADYGIGGDGSTASFGDVCVPLHSRWSTLRRQYKCTYTARRLITRSKGGSPLPSRHGIIYASANGGRTSTASCEKGG</sequence>
<comment type="caution">
    <text evidence="1">The sequence shown here is derived from an EMBL/GenBank/DDBJ whole genome shotgun (WGS) entry which is preliminary data.</text>
</comment>
<accession>A0ABQ9ZHM1</accession>
<organism evidence="1 2">
    <name type="scientific">Daphnia magna</name>
    <dbReference type="NCBI Taxonomy" id="35525"/>
    <lineage>
        <taxon>Eukaryota</taxon>
        <taxon>Metazoa</taxon>
        <taxon>Ecdysozoa</taxon>
        <taxon>Arthropoda</taxon>
        <taxon>Crustacea</taxon>
        <taxon>Branchiopoda</taxon>
        <taxon>Diplostraca</taxon>
        <taxon>Cladocera</taxon>
        <taxon>Anomopoda</taxon>
        <taxon>Daphniidae</taxon>
        <taxon>Daphnia</taxon>
    </lineage>
</organism>
<dbReference type="EMBL" id="JAOYFB010000003">
    <property type="protein sequence ID" value="KAK4012432.1"/>
    <property type="molecule type" value="Genomic_DNA"/>
</dbReference>
<gene>
    <name evidence="1" type="ORF">OUZ56_021531</name>
</gene>
<name>A0ABQ9ZHM1_9CRUS</name>
<evidence type="ECO:0000313" key="2">
    <source>
        <dbReference type="Proteomes" id="UP001234178"/>
    </source>
</evidence>
<reference evidence="1 2" key="1">
    <citation type="journal article" date="2023" name="Nucleic Acids Res.">
        <title>The hologenome of Daphnia magna reveals possible DNA methylation and microbiome-mediated evolution of the host genome.</title>
        <authorList>
            <person name="Chaturvedi A."/>
            <person name="Li X."/>
            <person name="Dhandapani V."/>
            <person name="Marshall H."/>
            <person name="Kissane S."/>
            <person name="Cuenca-Cambronero M."/>
            <person name="Asole G."/>
            <person name="Calvet F."/>
            <person name="Ruiz-Romero M."/>
            <person name="Marangio P."/>
            <person name="Guigo R."/>
            <person name="Rago D."/>
            <person name="Mirbahai L."/>
            <person name="Eastwood N."/>
            <person name="Colbourne J.K."/>
            <person name="Zhou J."/>
            <person name="Mallon E."/>
            <person name="Orsini L."/>
        </authorList>
    </citation>
    <scope>NUCLEOTIDE SEQUENCE [LARGE SCALE GENOMIC DNA]</scope>
    <source>
        <strain evidence="1">LRV0_1</strain>
    </source>
</reference>
<evidence type="ECO:0000313" key="1">
    <source>
        <dbReference type="EMBL" id="KAK4012432.1"/>
    </source>
</evidence>
<proteinExistence type="predicted"/>
<keyword evidence="2" id="KW-1185">Reference proteome</keyword>
<protein>
    <submittedName>
        <fullName evidence="1">Uncharacterized protein</fullName>
    </submittedName>
</protein>
<dbReference type="Proteomes" id="UP001234178">
    <property type="component" value="Unassembled WGS sequence"/>
</dbReference>